<proteinExistence type="predicted"/>
<evidence type="ECO:0000256" key="1">
    <source>
        <dbReference type="SAM" id="Phobius"/>
    </source>
</evidence>
<reference evidence="2 3" key="1">
    <citation type="submission" date="2018-06" db="EMBL/GenBank/DDBJ databases">
        <authorList>
            <consortium name="Pathogen Informatics"/>
            <person name="Doyle S."/>
        </authorList>
    </citation>
    <scope>NUCLEOTIDE SEQUENCE [LARGE SCALE GENOMIC DNA]</scope>
    <source>
        <strain evidence="2 3">NCTC13163</strain>
    </source>
</reference>
<keyword evidence="1" id="KW-0812">Transmembrane</keyword>
<dbReference type="EMBL" id="UGGP01000001">
    <property type="protein sequence ID" value="STO09389.1"/>
    <property type="molecule type" value="Genomic_DNA"/>
</dbReference>
<organism evidence="2 3">
    <name type="scientific">Exiguobacterium aurantiacum</name>
    <dbReference type="NCBI Taxonomy" id="33987"/>
    <lineage>
        <taxon>Bacteria</taxon>
        <taxon>Bacillati</taxon>
        <taxon>Bacillota</taxon>
        <taxon>Bacilli</taxon>
        <taxon>Bacillales</taxon>
        <taxon>Bacillales Family XII. Incertae Sedis</taxon>
        <taxon>Exiguobacterium</taxon>
    </lineage>
</organism>
<evidence type="ECO:0000313" key="3">
    <source>
        <dbReference type="Proteomes" id="UP000254060"/>
    </source>
</evidence>
<accession>A0A377FX41</accession>
<sequence>MEHIVVVLGTLIGLGTVGTLLYMTRLAYES</sequence>
<protein>
    <submittedName>
        <fullName evidence="2">Uncharacterized protein</fullName>
    </submittedName>
</protein>
<keyword evidence="1" id="KW-1133">Transmembrane helix</keyword>
<dbReference type="AlphaFoldDB" id="A0A377FX41"/>
<evidence type="ECO:0000313" key="2">
    <source>
        <dbReference type="EMBL" id="STO09389.1"/>
    </source>
</evidence>
<name>A0A377FX41_9BACL</name>
<dbReference type="Proteomes" id="UP000254060">
    <property type="component" value="Unassembled WGS sequence"/>
</dbReference>
<keyword evidence="1" id="KW-0472">Membrane</keyword>
<feature type="transmembrane region" description="Helical" evidence="1">
    <location>
        <begin position="6"/>
        <end position="28"/>
    </location>
</feature>
<gene>
    <name evidence="2" type="ORF">NCTC13163_02825</name>
</gene>